<keyword evidence="7" id="KW-1185">Reference proteome</keyword>
<protein>
    <submittedName>
        <fullName evidence="6">Uncharacterized protein</fullName>
    </submittedName>
</protein>
<dbReference type="GO" id="GO:0006355">
    <property type="term" value="P:regulation of DNA-templated transcription"/>
    <property type="evidence" value="ECO:0007669"/>
    <property type="project" value="InterPro"/>
</dbReference>
<dbReference type="CDD" id="cd11444">
    <property type="entry name" value="bHLH_AtIBH1_like"/>
    <property type="match status" value="1"/>
</dbReference>
<evidence type="ECO:0000256" key="2">
    <source>
        <dbReference type="ARBA" id="ARBA00023015"/>
    </source>
</evidence>
<evidence type="ECO:0000256" key="3">
    <source>
        <dbReference type="ARBA" id="ARBA00023163"/>
    </source>
</evidence>
<dbReference type="AlphaFoldDB" id="A0AAP0D7K2"/>
<name>A0AAP0D7K2_9ASTR</name>
<keyword evidence="4" id="KW-0539">Nucleus</keyword>
<dbReference type="PANTHER" id="PTHR33124:SF39">
    <property type="entry name" value="TRANSCRIPTION FACTOR UPBEAT1"/>
    <property type="match status" value="1"/>
</dbReference>
<accession>A0AAP0D7K2</accession>
<organism evidence="6 7">
    <name type="scientific">Deinandra increscens subsp. villosa</name>
    <dbReference type="NCBI Taxonomy" id="3103831"/>
    <lineage>
        <taxon>Eukaryota</taxon>
        <taxon>Viridiplantae</taxon>
        <taxon>Streptophyta</taxon>
        <taxon>Embryophyta</taxon>
        <taxon>Tracheophyta</taxon>
        <taxon>Spermatophyta</taxon>
        <taxon>Magnoliopsida</taxon>
        <taxon>eudicotyledons</taxon>
        <taxon>Gunneridae</taxon>
        <taxon>Pentapetalae</taxon>
        <taxon>asterids</taxon>
        <taxon>campanulids</taxon>
        <taxon>Asterales</taxon>
        <taxon>Asteraceae</taxon>
        <taxon>Asteroideae</taxon>
        <taxon>Heliantheae alliance</taxon>
        <taxon>Madieae</taxon>
        <taxon>Madiinae</taxon>
        <taxon>Deinandra</taxon>
    </lineage>
</organism>
<dbReference type="PANTHER" id="PTHR33124">
    <property type="entry name" value="TRANSCRIPTION FACTOR IBH1-LIKE 1"/>
    <property type="match status" value="1"/>
</dbReference>
<comment type="subcellular location">
    <subcellularLocation>
        <location evidence="1">Nucleus</location>
    </subcellularLocation>
</comment>
<dbReference type="EMBL" id="JBCNJP010000012">
    <property type="protein sequence ID" value="KAK9070055.1"/>
    <property type="molecule type" value="Genomic_DNA"/>
</dbReference>
<reference evidence="6 7" key="1">
    <citation type="submission" date="2024-04" db="EMBL/GenBank/DDBJ databases">
        <title>The reference genome of an endangered Asteraceae, Deinandra increscens subsp. villosa, native to the Central Coast of California.</title>
        <authorList>
            <person name="Guilliams M."/>
            <person name="Hasenstab-Lehman K."/>
            <person name="Meyer R."/>
            <person name="Mcevoy S."/>
        </authorList>
    </citation>
    <scope>NUCLEOTIDE SEQUENCE [LARGE SCALE GENOMIC DNA]</scope>
    <source>
        <tissue evidence="6">Leaf</tissue>
    </source>
</reference>
<keyword evidence="2" id="KW-0805">Transcription regulation</keyword>
<evidence type="ECO:0000256" key="4">
    <source>
        <dbReference type="ARBA" id="ARBA00023242"/>
    </source>
</evidence>
<evidence type="ECO:0000313" key="5">
    <source>
        <dbReference type="EMBL" id="KAK9070055.1"/>
    </source>
</evidence>
<sequence length="135" mass="15153">MGAQDLNQEHGDLLEIKSKYNNTCIQKIEAKKGGQKHHSNSAILKTTSRRYNIIPTRKNAIKMIKRRRARRAGQEGSRKCSVVVKKIRTLKKLVPNAGSSGGLDGLFRETAEYISSLQRRVKIMQAVVDAFSNSE</sequence>
<comment type="caution">
    <text evidence="6">The sequence shown here is derived from an EMBL/GenBank/DDBJ whole genome shotgun (WGS) entry which is preliminary data.</text>
</comment>
<keyword evidence="3" id="KW-0804">Transcription</keyword>
<dbReference type="EMBL" id="JBCNJP010000012">
    <property type="protein sequence ID" value="KAK9070060.1"/>
    <property type="molecule type" value="Genomic_DNA"/>
</dbReference>
<evidence type="ECO:0000313" key="6">
    <source>
        <dbReference type="EMBL" id="KAK9070060.1"/>
    </source>
</evidence>
<gene>
    <name evidence="5" type="ORF">SSX86_010454</name>
    <name evidence="6" type="ORF">SSX86_010459</name>
</gene>
<evidence type="ECO:0000256" key="1">
    <source>
        <dbReference type="ARBA" id="ARBA00004123"/>
    </source>
</evidence>
<dbReference type="InterPro" id="IPR044660">
    <property type="entry name" value="IBH1-like"/>
</dbReference>
<evidence type="ECO:0000313" key="7">
    <source>
        <dbReference type="Proteomes" id="UP001408789"/>
    </source>
</evidence>
<dbReference type="GO" id="GO:0005634">
    <property type="term" value="C:nucleus"/>
    <property type="evidence" value="ECO:0007669"/>
    <property type="project" value="UniProtKB-SubCell"/>
</dbReference>
<proteinExistence type="predicted"/>
<dbReference type="InterPro" id="IPR044549">
    <property type="entry name" value="bHLH_AtIBH1-like"/>
</dbReference>
<dbReference type="Proteomes" id="UP001408789">
    <property type="component" value="Unassembled WGS sequence"/>
</dbReference>